<dbReference type="CDD" id="cd02042">
    <property type="entry name" value="ParAB_family"/>
    <property type="match status" value="1"/>
</dbReference>
<dbReference type="AlphaFoldDB" id="A0A0F9KPD4"/>
<accession>A0A0F9KPD4</accession>
<evidence type="ECO:0000313" key="2">
    <source>
        <dbReference type="EMBL" id="KKM17210.1"/>
    </source>
</evidence>
<dbReference type="InterPro" id="IPR027417">
    <property type="entry name" value="P-loop_NTPase"/>
</dbReference>
<gene>
    <name evidence="2" type="ORF">LCGC14_1678060</name>
</gene>
<sequence length="257" mass="27797">MGKTVAVANQKGGVGKTTTSINLAASLAFAGTDVLLIDTDPQCNSTSGLGIEQGGGAQGSLYDVYAGRREFKDVIQPTCVDRLSLVPSSVDLLAVEIELVNRDGRERLLNEVIVQSRDKYKYIFVDCPPSLGLLTLNAMVAAGSVIVPMQCEYYALEGLGSLTRTLKLVRGSFNPQLEIEGILLTMYDARNTLSRQVADEIRRHFGDKVYDTVIPRNVTLAEAPSHGKPVLLYDARSRGAQSYLQLAKEMLNENGAG</sequence>
<feature type="domain" description="AAA" evidence="1">
    <location>
        <begin position="3"/>
        <end position="179"/>
    </location>
</feature>
<organism evidence="2">
    <name type="scientific">marine sediment metagenome</name>
    <dbReference type="NCBI Taxonomy" id="412755"/>
    <lineage>
        <taxon>unclassified sequences</taxon>
        <taxon>metagenomes</taxon>
        <taxon>ecological metagenomes</taxon>
    </lineage>
</organism>
<dbReference type="PANTHER" id="PTHR13696:SF52">
    <property type="entry name" value="PARA FAMILY PROTEIN CT_582"/>
    <property type="match status" value="1"/>
</dbReference>
<name>A0A0F9KPD4_9ZZZZ</name>
<dbReference type="InterPro" id="IPR025669">
    <property type="entry name" value="AAA_dom"/>
</dbReference>
<reference evidence="2" key="1">
    <citation type="journal article" date="2015" name="Nature">
        <title>Complex archaea that bridge the gap between prokaryotes and eukaryotes.</title>
        <authorList>
            <person name="Spang A."/>
            <person name="Saw J.H."/>
            <person name="Jorgensen S.L."/>
            <person name="Zaremba-Niedzwiedzka K."/>
            <person name="Martijn J."/>
            <person name="Lind A.E."/>
            <person name="van Eijk R."/>
            <person name="Schleper C."/>
            <person name="Guy L."/>
            <person name="Ettema T.J."/>
        </authorList>
    </citation>
    <scope>NUCLEOTIDE SEQUENCE</scope>
</reference>
<dbReference type="FunFam" id="3.40.50.300:FF:000285">
    <property type="entry name" value="Sporulation initiation inhibitor Soj"/>
    <property type="match status" value="1"/>
</dbReference>
<evidence type="ECO:0000259" key="1">
    <source>
        <dbReference type="Pfam" id="PF13614"/>
    </source>
</evidence>
<dbReference type="SUPFAM" id="SSF52540">
    <property type="entry name" value="P-loop containing nucleoside triphosphate hydrolases"/>
    <property type="match status" value="1"/>
</dbReference>
<dbReference type="Gene3D" id="3.40.50.300">
    <property type="entry name" value="P-loop containing nucleotide triphosphate hydrolases"/>
    <property type="match status" value="1"/>
</dbReference>
<dbReference type="InterPro" id="IPR050678">
    <property type="entry name" value="DNA_Partitioning_ATPase"/>
</dbReference>
<dbReference type="Pfam" id="PF13614">
    <property type="entry name" value="AAA_31"/>
    <property type="match status" value="1"/>
</dbReference>
<protein>
    <recommendedName>
        <fullName evidence="1">AAA domain-containing protein</fullName>
    </recommendedName>
</protein>
<dbReference type="EMBL" id="LAZR01014505">
    <property type="protein sequence ID" value="KKM17210.1"/>
    <property type="molecule type" value="Genomic_DNA"/>
</dbReference>
<comment type="caution">
    <text evidence="2">The sequence shown here is derived from an EMBL/GenBank/DDBJ whole genome shotgun (WGS) entry which is preliminary data.</text>
</comment>
<proteinExistence type="predicted"/>
<dbReference type="PANTHER" id="PTHR13696">
    <property type="entry name" value="P-LOOP CONTAINING NUCLEOSIDE TRIPHOSPHATE HYDROLASE"/>
    <property type="match status" value="1"/>
</dbReference>